<sequence>MIKTMATKTKAFELRSTDKADTFNLFIKGKWVGLVETSKAPNRKTNFRLHGGRGNWEDVVGTKKDFETFAKDKFSK</sequence>
<dbReference type="Proteomes" id="UP000317969">
    <property type="component" value="Segment"/>
</dbReference>
<keyword evidence="2" id="KW-1185">Reference proteome</keyword>
<evidence type="ECO:0000313" key="2">
    <source>
        <dbReference type="Proteomes" id="UP000317969"/>
    </source>
</evidence>
<dbReference type="RefSeq" id="YP_010104043.1">
    <property type="nucleotide sequence ID" value="NC_055813.1"/>
</dbReference>
<reference evidence="2" key="1">
    <citation type="submission" date="2019-06" db="EMBL/GenBank/DDBJ databases">
        <authorList>
            <person name="Kempf S.R."/>
            <person name="Brown K.M."/>
            <person name="Pearce J.A.A."/>
            <person name="Stamm J."/>
            <person name="Powell E.A.A."/>
            <person name="McGriff A.K."/>
            <person name="Tolsma S."/>
            <person name="Caruso S.M."/>
            <person name="Garlena R.A."/>
            <person name="Russell D.A."/>
            <person name="Pope W.H."/>
            <person name="Jacobs-Se D."/>
            <person name="Hatfull G.F."/>
        </authorList>
    </citation>
    <scope>NUCLEOTIDE SEQUENCE [LARGE SCALE GENOMIC DNA]</scope>
</reference>
<evidence type="ECO:0000313" key="1">
    <source>
        <dbReference type="EMBL" id="QDK03004.1"/>
    </source>
</evidence>
<organism evidence="1 2">
    <name type="scientific">Streptomyces phage Braelyn</name>
    <dbReference type="NCBI Taxonomy" id="2593356"/>
    <lineage>
        <taxon>Viruses</taxon>
        <taxon>Duplodnaviria</taxon>
        <taxon>Heunggongvirae</taxon>
        <taxon>Uroviricota</taxon>
        <taxon>Caudoviricetes</taxon>
        <taxon>Stanwilliamsviridae</taxon>
        <taxon>Boydwoodruffvirinae</taxon>
        <taxon>Samistivirus</taxon>
        <taxon>Samistivirus braelyn</taxon>
    </lineage>
</organism>
<protein>
    <submittedName>
        <fullName evidence="1">Uncharacterized protein</fullName>
    </submittedName>
</protein>
<gene>
    <name evidence="1" type="primary">178</name>
    <name evidence="1" type="ORF">SEA_BRAELYN_185</name>
</gene>
<dbReference type="GeneID" id="65121972"/>
<accession>A0A514U223</accession>
<proteinExistence type="predicted"/>
<dbReference type="EMBL" id="MN096371">
    <property type="protein sequence ID" value="QDK03004.1"/>
    <property type="molecule type" value="Genomic_DNA"/>
</dbReference>
<name>A0A514U223_9CAUD</name>
<dbReference type="KEGG" id="vg:65121972"/>